<accession>A0A9W4UHF0</accession>
<comment type="caution">
    <text evidence="1">The sequence shown here is derived from an EMBL/GenBank/DDBJ whole genome shotgun (WGS) entry which is preliminary data.</text>
</comment>
<organism evidence="1 2">
    <name type="scientific">Periconia digitata</name>
    <dbReference type="NCBI Taxonomy" id="1303443"/>
    <lineage>
        <taxon>Eukaryota</taxon>
        <taxon>Fungi</taxon>
        <taxon>Dikarya</taxon>
        <taxon>Ascomycota</taxon>
        <taxon>Pezizomycotina</taxon>
        <taxon>Dothideomycetes</taxon>
        <taxon>Pleosporomycetidae</taxon>
        <taxon>Pleosporales</taxon>
        <taxon>Massarineae</taxon>
        <taxon>Periconiaceae</taxon>
        <taxon>Periconia</taxon>
    </lineage>
</organism>
<protein>
    <submittedName>
        <fullName evidence="1">Uncharacterized protein</fullName>
    </submittedName>
</protein>
<reference evidence="1" key="1">
    <citation type="submission" date="2023-01" db="EMBL/GenBank/DDBJ databases">
        <authorList>
            <person name="Van Ghelder C."/>
            <person name="Rancurel C."/>
        </authorList>
    </citation>
    <scope>NUCLEOTIDE SEQUENCE</scope>
    <source>
        <strain evidence="1">CNCM I-4278</strain>
    </source>
</reference>
<proteinExistence type="predicted"/>
<evidence type="ECO:0000313" key="1">
    <source>
        <dbReference type="EMBL" id="CAI6336256.1"/>
    </source>
</evidence>
<evidence type="ECO:0000313" key="2">
    <source>
        <dbReference type="Proteomes" id="UP001152607"/>
    </source>
</evidence>
<name>A0A9W4UHF0_9PLEO</name>
<sequence length="60" mass="6740">MGNQRLRSNLVDHLVARISSDLQSLLTSSIETRRCHSRNRYSGGRRSALGTSILEHGMML</sequence>
<keyword evidence="2" id="KW-1185">Reference proteome</keyword>
<dbReference type="AlphaFoldDB" id="A0A9W4UHF0"/>
<dbReference type="EMBL" id="CAOQHR010000006">
    <property type="protein sequence ID" value="CAI6336256.1"/>
    <property type="molecule type" value="Genomic_DNA"/>
</dbReference>
<gene>
    <name evidence="1" type="ORF">PDIGIT_LOCUS9350</name>
</gene>
<dbReference type="Proteomes" id="UP001152607">
    <property type="component" value="Unassembled WGS sequence"/>
</dbReference>